<evidence type="ECO:0000313" key="5">
    <source>
        <dbReference type="EMBL" id="QCR04426.1"/>
    </source>
</evidence>
<dbReference type="OrthoDB" id="7875935at2"/>
<evidence type="ECO:0000259" key="3">
    <source>
        <dbReference type="PROSITE" id="PS50966"/>
    </source>
</evidence>
<keyword evidence="2" id="KW-0175">Coiled coil</keyword>
<evidence type="ECO:0000256" key="1">
    <source>
        <dbReference type="PROSITE-ProRule" id="PRU00325"/>
    </source>
</evidence>
<dbReference type="EMBL" id="CP034036">
    <property type="protein sequence ID" value="QCR04426.1"/>
    <property type="molecule type" value="Genomic_DNA"/>
</dbReference>
<dbReference type="Proteomes" id="UP000303847">
    <property type="component" value="Chromosome"/>
</dbReference>
<organism evidence="4 6">
    <name type="scientific">Brenneria nigrifluens DSM 30175 = ATCC 13028</name>
    <dbReference type="NCBI Taxonomy" id="1121120"/>
    <lineage>
        <taxon>Bacteria</taxon>
        <taxon>Pseudomonadati</taxon>
        <taxon>Pseudomonadota</taxon>
        <taxon>Gammaproteobacteria</taxon>
        <taxon>Enterobacterales</taxon>
        <taxon>Pectobacteriaceae</taxon>
        <taxon>Brenneria</taxon>
    </lineage>
</organism>
<accession>A0A2U1UIM7</accession>
<sequence length="112" mass="12823">MKYQLFATSSDGSDLYDVVVSDDAGKLRIKCSCRAGEIGNMCKHRVALIMNKPKGIFYGRHNKPDIIASAIALIHSYNVRTEYEKLVKEMDEVELTFKNQKKEIKRKINELI</sequence>
<dbReference type="RefSeq" id="WP_009112595.1">
    <property type="nucleotide sequence ID" value="NZ_CP034036.1"/>
</dbReference>
<dbReference type="AlphaFoldDB" id="A0A2U1UIM7"/>
<gene>
    <name evidence="4" type="ORF">DDT54_18790</name>
    <name evidence="5" type="ORF">EH206_09720</name>
</gene>
<evidence type="ECO:0000313" key="7">
    <source>
        <dbReference type="Proteomes" id="UP000303847"/>
    </source>
</evidence>
<dbReference type="GO" id="GO:0008270">
    <property type="term" value="F:zinc ion binding"/>
    <property type="evidence" value="ECO:0007669"/>
    <property type="project" value="UniProtKB-KW"/>
</dbReference>
<feature type="coiled-coil region" evidence="2">
    <location>
        <begin position="83"/>
        <end position="110"/>
    </location>
</feature>
<name>A0A2U1UIM7_9GAMM</name>
<protein>
    <submittedName>
        <fullName evidence="4">SWIM zinc finger family protein</fullName>
    </submittedName>
</protein>
<dbReference type="EMBL" id="QDKK01000037">
    <property type="protein sequence ID" value="PWC21481.1"/>
    <property type="molecule type" value="Genomic_DNA"/>
</dbReference>
<reference evidence="5 7" key="2">
    <citation type="submission" date="2018-11" db="EMBL/GenBank/DDBJ databases">
        <title>Genome sequences of Brenneria nigrifluens and Brenneria rubrifaciens.</title>
        <authorList>
            <person name="Poret-Peterson A.T."/>
            <person name="McClean A.E."/>
            <person name="Kluepfel D.A."/>
        </authorList>
    </citation>
    <scope>NUCLEOTIDE SEQUENCE [LARGE SCALE GENOMIC DNA]</scope>
    <source>
        <strain evidence="5 7">ATCC 13028</strain>
    </source>
</reference>
<proteinExistence type="predicted"/>
<dbReference type="PROSITE" id="PS50966">
    <property type="entry name" value="ZF_SWIM"/>
    <property type="match status" value="1"/>
</dbReference>
<dbReference type="InterPro" id="IPR007527">
    <property type="entry name" value="Znf_SWIM"/>
</dbReference>
<evidence type="ECO:0000313" key="4">
    <source>
        <dbReference type="EMBL" id="PWC21481.1"/>
    </source>
</evidence>
<evidence type="ECO:0000313" key="6">
    <source>
        <dbReference type="Proteomes" id="UP000295985"/>
    </source>
</evidence>
<keyword evidence="7" id="KW-1185">Reference proteome</keyword>
<dbReference type="Proteomes" id="UP000295985">
    <property type="component" value="Unassembled WGS sequence"/>
</dbReference>
<dbReference type="Pfam" id="PF04434">
    <property type="entry name" value="SWIM"/>
    <property type="match status" value="1"/>
</dbReference>
<keyword evidence="1" id="KW-0863">Zinc-finger</keyword>
<keyword evidence="1" id="KW-0862">Zinc</keyword>
<reference evidence="4 6" key="1">
    <citation type="submission" date="2018-04" db="EMBL/GenBank/DDBJ databases">
        <title>Brenneria corticis sp.nov.</title>
        <authorList>
            <person name="Li Y."/>
        </authorList>
    </citation>
    <scope>NUCLEOTIDE SEQUENCE [LARGE SCALE GENOMIC DNA]</scope>
    <source>
        <strain evidence="4 6">LMG 2694</strain>
    </source>
</reference>
<evidence type="ECO:0000256" key="2">
    <source>
        <dbReference type="SAM" id="Coils"/>
    </source>
</evidence>
<keyword evidence="1" id="KW-0479">Metal-binding</keyword>
<feature type="domain" description="SWIM-type" evidence="3">
    <location>
        <begin position="16"/>
        <end position="53"/>
    </location>
</feature>